<keyword evidence="2" id="KW-1185">Reference proteome</keyword>
<dbReference type="AlphaFoldDB" id="D8RJZ8"/>
<protein>
    <submittedName>
        <fullName evidence="1">Uncharacterized protein</fullName>
    </submittedName>
</protein>
<dbReference type="EMBL" id="GL377582">
    <property type="protein sequence ID" value="EFJ27361.1"/>
    <property type="molecule type" value="Genomic_DNA"/>
</dbReference>
<gene>
    <name evidence="1" type="ORF">SELMODRAFT_412080</name>
</gene>
<dbReference type="HOGENOM" id="CLU_1498770_0_0_1"/>
<accession>D8RJZ8</accession>
<evidence type="ECO:0000313" key="2">
    <source>
        <dbReference type="Proteomes" id="UP000001514"/>
    </source>
</evidence>
<name>D8RJZ8_SELML</name>
<dbReference type="InParanoid" id="D8RJZ8"/>
<reference evidence="1 2" key="1">
    <citation type="journal article" date="2011" name="Science">
        <title>The Selaginella genome identifies genetic changes associated with the evolution of vascular plants.</title>
        <authorList>
            <person name="Banks J.A."/>
            <person name="Nishiyama T."/>
            <person name="Hasebe M."/>
            <person name="Bowman J.L."/>
            <person name="Gribskov M."/>
            <person name="dePamphilis C."/>
            <person name="Albert V.A."/>
            <person name="Aono N."/>
            <person name="Aoyama T."/>
            <person name="Ambrose B.A."/>
            <person name="Ashton N.W."/>
            <person name="Axtell M.J."/>
            <person name="Barker E."/>
            <person name="Barker M.S."/>
            <person name="Bennetzen J.L."/>
            <person name="Bonawitz N.D."/>
            <person name="Chapple C."/>
            <person name="Cheng C."/>
            <person name="Correa L.G."/>
            <person name="Dacre M."/>
            <person name="DeBarry J."/>
            <person name="Dreyer I."/>
            <person name="Elias M."/>
            <person name="Engstrom E.M."/>
            <person name="Estelle M."/>
            <person name="Feng L."/>
            <person name="Finet C."/>
            <person name="Floyd S.K."/>
            <person name="Frommer W.B."/>
            <person name="Fujita T."/>
            <person name="Gramzow L."/>
            <person name="Gutensohn M."/>
            <person name="Harholt J."/>
            <person name="Hattori M."/>
            <person name="Heyl A."/>
            <person name="Hirai T."/>
            <person name="Hiwatashi Y."/>
            <person name="Ishikawa M."/>
            <person name="Iwata M."/>
            <person name="Karol K.G."/>
            <person name="Koehler B."/>
            <person name="Kolukisaoglu U."/>
            <person name="Kubo M."/>
            <person name="Kurata T."/>
            <person name="Lalonde S."/>
            <person name="Li K."/>
            <person name="Li Y."/>
            <person name="Litt A."/>
            <person name="Lyons E."/>
            <person name="Manning G."/>
            <person name="Maruyama T."/>
            <person name="Michael T.P."/>
            <person name="Mikami K."/>
            <person name="Miyazaki S."/>
            <person name="Morinaga S."/>
            <person name="Murata T."/>
            <person name="Mueller-Roeber B."/>
            <person name="Nelson D.R."/>
            <person name="Obara M."/>
            <person name="Oguri Y."/>
            <person name="Olmstead R.G."/>
            <person name="Onodera N."/>
            <person name="Petersen B.L."/>
            <person name="Pils B."/>
            <person name="Prigge M."/>
            <person name="Rensing S.A."/>
            <person name="Riano-Pachon D.M."/>
            <person name="Roberts A.W."/>
            <person name="Sato Y."/>
            <person name="Scheller H.V."/>
            <person name="Schulz B."/>
            <person name="Schulz C."/>
            <person name="Shakirov E.V."/>
            <person name="Shibagaki N."/>
            <person name="Shinohara N."/>
            <person name="Shippen D.E."/>
            <person name="Soerensen I."/>
            <person name="Sotooka R."/>
            <person name="Sugimoto N."/>
            <person name="Sugita M."/>
            <person name="Sumikawa N."/>
            <person name="Tanurdzic M."/>
            <person name="Theissen G."/>
            <person name="Ulvskov P."/>
            <person name="Wakazuki S."/>
            <person name="Weng J.K."/>
            <person name="Willats W.W."/>
            <person name="Wipf D."/>
            <person name="Wolf P.G."/>
            <person name="Yang L."/>
            <person name="Zimmer A.D."/>
            <person name="Zhu Q."/>
            <person name="Mitros T."/>
            <person name="Hellsten U."/>
            <person name="Loque D."/>
            <person name="Otillar R."/>
            <person name="Salamov A."/>
            <person name="Schmutz J."/>
            <person name="Shapiro H."/>
            <person name="Lindquist E."/>
            <person name="Lucas S."/>
            <person name="Rokhsar D."/>
            <person name="Grigoriev I.V."/>
        </authorList>
    </citation>
    <scope>NUCLEOTIDE SEQUENCE [LARGE SCALE GENOMIC DNA]</scope>
</reference>
<evidence type="ECO:0000313" key="1">
    <source>
        <dbReference type="EMBL" id="EFJ27361.1"/>
    </source>
</evidence>
<proteinExistence type="predicted"/>
<dbReference type="KEGG" id="smo:SELMODRAFT_412080"/>
<organism evidence="2">
    <name type="scientific">Selaginella moellendorffii</name>
    <name type="common">Spikemoss</name>
    <dbReference type="NCBI Taxonomy" id="88036"/>
    <lineage>
        <taxon>Eukaryota</taxon>
        <taxon>Viridiplantae</taxon>
        <taxon>Streptophyta</taxon>
        <taxon>Embryophyta</taxon>
        <taxon>Tracheophyta</taxon>
        <taxon>Lycopodiopsida</taxon>
        <taxon>Selaginellales</taxon>
        <taxon>Selaginellaceae</taxon>
        <taxon>Selaginella</taxon>
    </lineage>
</organism>
<sequence length="180" mass="20247">MQEATFTNRDIKSGENLEAKVAHFGLGKDPVKGTLNTVRGDEERLQSEANAIDYLRHGQCFEEVKSVHGRWESACKDDMAKRGSHYVDCFSVANALIRARYCIDRSASCCEEVTDELEQDSIMYHVAEKTIIRAAYIRCVSICSIGGNFRGCKRGRNPSGVDSSESARFQLYQQFFLLQS</sequence>
<dbReference type="Proteomes" id="UP000001514">
    <property type="component" value="Unassembled WGS sequence"/>
</dbReference>
<dbReference type="Gramene" id="EFJ27361">
    <property type="protein sequence ID" value="EFJ27361"/>
    <property type="gene ID" value="SELMODRAFT_412080"/>
</dbReference>